<evidence type="ECO:0000259" key="1">
    <source>
        <dbReference type="Pfam" id="PF26567"/>
    </source>
</evidence>
<dbReference type="AlphaFoldDB" id="A0A7C9R8S7"/>
<accession>A0A7C9R8S7</accession>
<dbReference type="Pfam" id="PF26567">
    <property type="entry name" value="BstA_C"/>
    <property type="match status" value="1"/>
</dbReference>
<name>A0A7C9R8S7_9HYPH</name>
<dbReference type="RefSeq" id="WP_165119200.1">
    <property type="nucleotide sequence ID" value="NZ_JAAKZG010000006.1"/>
</dbReference>
<gene>
    <name evidence="2" type="ORF">G6N74_17440</name>
</gene>
<reference evidence="2 3" key="1">
    <citation type="submission" date="2020-02" db="EMBL/GenBank/DDBJ databases">
        <title>Genome sequence of the type strain CGMCC 1.15528 of Mesorhizobium zhangyense.</title>
        <authorList>
            <person name="Gao J."/>
            <person name="Sun J."/>
        </authorList>
    </citation>
    <scope>NUCLEOTIDE SEQUENCE [LARGE SCALE GENOMIC DNA]</scope>
    <source>
        <strain evidence="2 3">CGMCC 1.15528</strain>
    </source>
</reference>
<comment type="caution">
    <text evidence="2">The sequence shown here is derived from an EMBL/GenBank/DDBJ whole genome shotgun (WGS) entry which is preliminary data.</text>
</comment>
<evidence type="ECO:0000313" key="2">
    <source>
        <dbReference type="EMBL" id="NGN42855.1"/>
    </source>
</evidence>
<dbReference type="InterPro" id="IPR058744">
    <property type="entry name" value="BstA-like_C"/>
</dbReference>
<feature type="domain" description="BstA-like C-terminal" evidence="1">
    <location>
        <begin position="159"/>
        <end position="282"/>
    </location>
</feature>
<protein>
    <recommendedName>
        <fullName evidence="1">BstA-like C-terminal domain-containing protein</fullName>
    </recommendedName>
</protein>
<dbReference type="EMBL" id="JAAKZG010000006">
    <property type="protein sequence ID" value="NGN42855.1"/>
    <property type="molecule type" value="Genomic_DNA"/>
</dbReference>
<dbReference type="Proteomes" id="UP000481252">
    <property type="component" value="Unassembled WGS sequence"/>
</dbReference>
<organism evidence="2 3">
    <name type="scientific">Mesorhizobium zhangyense</name>
    <dbReference type="NCBI Taxonomy" id="1776730"/>
    <lineage>
        <taxon>Bacteria</taxon>
        <taxon>Pseudomonadati</taxon>
        <taxon>Pseudomonadota</taxon>
        <taxon>Alphaproteobacteria</taxon>
        <taxon>Hyphomicrobiales</taxon>
        <taxon>Phyllobacteriaceae</taxon>
        <taxon>Mesorhizobium</taxon>
    </lineage>
</organism>
<proteinExistence type="predicted"/>
<evidence type="ECO:0000313" key="3">
    <source>
        <dbReference type="Proteomes" id="UP000481252"/>
    </source>
</evidence>
<sequence length="307" mass="35272">MVKSPQVPAAHKQLKLDLGIEMERDVNGIEMGVLENGMTYLTQRGLSAICGAARSTIQEISKEWEDNFGLDFQRGRALYFSDYLRQAGYDDPALYMEIEHNGSTHYAYPEIVCMAFIEFFAFEAQRTNDTAQRNFRKLARYGLNQFIYDALGYRPADKWVYFNDRVSILQDSSPDGYFIVFKETTGMVVDLIRAGLPVNDKTIPDISVGKCWSKHWDDSGLSEDHDARIKFEHNYPNYYPQSVSNPQLPWAYPDSALAEFRRWFKHEYLLTKYPSYILRKANALSGGMNNAEQIAALYEPKKIAGKK</sequence>
<keyword evidence="3" id="KW-1185">Reference proteome</keyword>